<dbReference type="Gene3D" id="3.50.50.60">
    <property type="entry name" value="FAD/NAD(P)-binding domain"/>
    <property type="match status" value="1"/>
</dbReference>
<proteinExistence type="inferred from homology"/>
<evidence type="ECO:0000256" key="3">
    <source>
        <dbReference type="ARBA" id="ARBA00022827"/>
    </source>
</evidence>
<evidence type="ECO:0000256" key="4">
    <source>
        <dbReference type="ARBA" id="ARBA00023002"/>
    </source>
</evidence>
<reference evidence="8 9" key="1">
    <citation type="journal article" date="2018" name="ISME J.">
        <title>Involvement of Burkholderiaceae and sulfurous volatiles in disease-suppressive soils.</title>
        <authorList>
            <person name="Carrion V.J."/>
            <person name="Cordovez V."/>
            <person name="Tyc O."/>
            <person name="Etalo D.W."/>
            <person name="de Bruijn I."/>
            <person name="de Jager V.C."/>
            <person name="Medema M.H."/>
            <person name="Eberl L."/>
            <person name="Raaijmakers J.M."/>
        </authorList>
    </citation>
    <scope>NUCLEOTIDE SEQUENCE [LARGE SCALE GENOMIC DNA]</scope>
    <source>
        <strain evidence="9">mHSR5</strain>
    </source>
</reference>
<dbReference type="AlphaFoldDB" id="A0A2Z5N7J9"/>
<gene>
    <name evidence="6" type="primary">mhpA</name>
    <name evidence="8" type="ORF">CUJ89_34465</name>
</gene>
<accession>A0A2Z5N7J9</accession>
<feature type="binding site" evidence="6">
    <location>
        <begin position="288"/>
        <end position="298"/>
    </location>
    <ligand>
        <name>FAD</name>
        <dbReference type="ChEBI" id="CHEBI:57692"/>
    </ligand>
</feature>
<comment type="similarity">
    <text evidence="6">Belongs to the PheA/TfdB FAD monooxygenase family.</text>
</comment>
<evidence type="ECO:0000256" key="5">
    <source>
        <dbReference type="ARBA" id="ARBA00023027"/>
    </source>
</evidence>
<dbReference type="HAMAP" id="MF_01652">
    <property type="entry name" value="MhpA"/>
    <property type="match status" value="1"/>
</dbReference>
<feature type="domain" description="FAD-binding" evidence="7">
    <location>
        <begin position="19"/>
        <end position="354"/>
    </location>
</feature>
<dbReference type="GO" id="GO:0008688">
    <property type="term" value="F:3-(3-hydroxyphenyl)propionate hydroxylase activity"/>
    <property type="evidence" value="ECO:0007669"/>
    <property type="project" value="UniProtKB-UniRule"/>
</dbReference>
<keyword evidence="5 6" id="KW-0520">NAD</keyword>
<evidence type="ECO:0000313" key="9">
    <source>
        <dbReference type="Proteomes" id="UP000253104"/>
    </source>
</evidence>
<comment type="catalytic activity">
    <reaction evidence="6">
        <text>3-(3-hydroxyphenyl)propanoate + NADH + O2 + H(+) = 3-(2,3-dihydroxyphenyl)propanoate + NAD(+) + H2O</text>
        <dbReference type="Rhea" id="RHEA:24785"/>
        <dbReference type="ChEBI" id="CHEBI:15377"/>
        <dbReference type="ChEBI" id="CHEBI:15378"/>
        <dbReference type="ChEBI" id="CHEBI:15379"/>
        <dbReference type="ChEBI" id="CHEBI:46951"/>
        <dbReference type="ChEBI" id="CHEBI:57277"/>
        <dbReference type="ChEBI" id="CHEBI:57540"/>
        <dbReference type="ChEBI" id="CHEBI:57945"/>
        <dbReference type="EC" id="1.14.13.127"/>
    </reaction>
</comment>
<keyword evidence="1 6" id="KW-0285">Flavoprotein</keyword>
<comment type="catalytic activity">
    <reaction evidence="6">
        <text>(2E)-3-(3-hydroxyphenyl)prop-2-enoate + NADH + O2 + H(+) = (2E)-3-(2,3-dihydroxyphenyl)prop-2-enoate + NAD(+) + H2O</text>
        <dbReference type="Rhea" id="RHEA:27846"/>
        <dbReference type="ChEBI" id="CHEBI:15377"/>
        <dbReference type="ChEBI" id="CHEBI:15378"/>
        <dbReference type="ChEBI" id="CHEBI:15379"/>
        <dbReference type="ChEBI" id="CHEBI:47928"/>
        <dbReference type="ChEBI" id="CHEBI:57540"/>
        <dbReference type="ChEBI" id="CHEBI:57945"/>
        <dbReference type="ChEBI" id="CHEBI:58642"/>
        <dbReference type="EC" id="1.14.13.127"/>
    </reaction>
</comment>
<dbReference type="GO" id="GO:0071949">
    <property type="term" value="F:FAD binding"/>
    <property type="evidence" value="ECO:0007669"/>
    <property type="project" value="InterPro"/>
</dbReference>
<name>A0A2Z5N7J9_BURPY</name>
<dbReference type="Gene3D" id="3.30.70.2450">
    <property type="match status" value="1"/>
</dbReference>
<protein>
    <recommendedName>
        <fullName evidence="6">3-(3-hydroxy-phenyl)propionate/3-hydroxycinnamic acid hydroxylase</fullName>
        <shortName evidence="6">3-HCI hydroxylase</shortName>
        <shortName evidence="6">3-HPP hydroxylase</shortName>
        <ecNumber evidence="6">1.14.13.127</ecNumber>
    </recommendedName>
</protein>
<dbReference type="NCBIfam" id="NF004830">
    <property type="entry name" value="PRK06183.1-4"/>
    <property type="match status" value="1"/>
</dbReference>
<comment type="cofactor">
    <cofactor evidence="6">
        <name>FAD</name>
        <dbReference type="ChEBI" id="CHEBI:57692"/>
    </cofactor>
</comment>
<dbReference type="UniPathway" id="UPA00714"/>
<dbReference type="Proteomes" id="UP000253104">
    <property type="component" value="Chromosome mHSR5_C"/>
</dbReference>
<feature type="binding site" evidence="6">
    <location>
        <begin position="20"/>
        <end position="49"/>
    </location>
    <ligand>
        <name>FAD</name>
        <dbReference type="ChEBI" id="CHEBI:57692"/>
    </ligand>
</feature>
<evidence type="ECO:0000256" key="1">
    <source>
        <dbReference type="ARBA" id="ARBA00022630"/>
    </source>
</evidence>
<keyword evidence="2 6" id="KW-0058">Aromatic hydrocarbons catabolism</keyword>
<comment type="pathway">
    <text evidence="6">Aromatic compound metabolism; 3-phenylpropanoate degradation.</text>
</comment>
<dbReference type="InterPro" id="IPR002938">
    <property type="entry name" value="FAD-bd"/>
</dbReference>
<sequence length="613" mass="67082">MPAQHEAAPASAHPPVIATDVAIVGAGPVGLMIANLLGQQGVGTIIIEKLEQIIDYPRAIGLDDEALRVFQTVGLVDALLPHTTPDHWMRFVTGSGRCFASIEPRTDEFGWSRRNAFIQPLADRVLYDGLKRFAHVNVLFGYGVDAFAQDRDGVTIDIVDAQGAKKTVRAAYMVGADGGNSFVRRALNVPFEGRTKPNQWIVVDVRNDPLGSPHVYLHCDAERPYVSAALPHGIRRFEFMVMPGETEEQLSRPDNLAALIRKVVADPDKVDTIRKRVYTHNARLARRFDIGRVLLAGDAAHIMPVWQGQGYNSGIRDASNLGWKLAMVAKGWARPELLASYTLERRDHARSMIHLSEVAGDIFAPTTRLGRFVRDGFVRTLGVIPAAKRYFVEMRFKPMPRYEAGVVMLPQRTRDGGALARLLDRVGGTAPGRLLGLMSQKRSSWFGQLVYGRDAFGRSPVGRMFIQPRVRTADGRTVRLDDAIGNRFAVIGWGSDPTFGLTDAARAVWERLGACFVLAKPDVQLDYAADVPDGVIAIGDTTGRLKDWFSRIPQSVVLLRPDRFVAGVCAPQEVSAAIVELASLLHLTDSVPTVQSAQAEAVVHAAAAQRAGV</sequence>
<keyword evidence="3 6" id="KW-0274">FAD</keyword>
<dbReference type="Pfam" id="PF01494">
    <property type="entry name" value="FAD_binding_3"/>
    <property type="match status" value="1"/>
</dbReference>
<keyword evidence="4 6" id="KW-0560">Oxidoreductase</keyword>
<evidence type="ECO:0000313" key="8">
    <source>
        <dbReference type="EMBL" id="AXF25561.1"/>
    </source>
</evidence>
<dbReference type="GO" id="GO:0019622">
    <property type="term" value="P:3-(3-hydroxy)phenylpropionate catabolic process"/>
    <property type="evidence" value="ECO:0007669"/>
    <property type="project" value="UniProtKB-UniRule"/>
</dbReference>
<dbReference type="PANTHER" id="PTHR43476">
    <property type="entry name" value="3-(3-HYDROXY-PHENYL)PROPIONATE/3-HYDROXYCINNAMIC ACID HYDROXYLASE"/>
    <property type="match status" value="1"/>
</dbReference>
<comment type="function">
    <text evidence="6">Catalyzes the insertion of one atom of molecular oxygen into position 2 of the phenyl ring of 3-(3-hydroxyphenyl)propionate (3-HPP) and hydroxycinnamic acid (3HCI).</text>
</comment>
<dbReference type="PANTHER" id="PTHR43476:SF3">
    <property type="entry name" value="FAD-BINDING MONOOXYGENASE"/>
    <property type="match status" value="1"/>
</dbReference>
<dbReference type="EMBL" id="CP024904">
    <property type="protein sequence ID" value="AXF25561.1"/>
    <property type="molecule type" value="Genomic_DNA"/>
</dbReference>
<dbReference type="InterPro" id="IPR036188">
    <property type="entry name" value="FAD/NAD-bd_sf"/>
</dbReference>
<dbReference type="OrthoDB" id="3443359at2"/>
<dbReference type="SUPFAM" id="SSF51905">
    <property type="entry name" value="FAD/NAD(P)-binding domain"/>
    <property type="match status" value="1"/>
</dbReference>
<dbReference type="GO" id="GO:0019380">
    <property type="term" value="P:3-phenylpropionate catabolic process"/>
    <property type="evidence" value="ECO:0007669"/>
    <property type="project" value="UniProtKB-UniPathway"/>
</dbReference>
<evidence type="ECO:0000256" key="2">
    <source>
        <dbReference type="ARBA" id="ARBA00022797"/>
    </source>
</evidence>
<dbReference type="EC" id="1.14.13.127" evidence="6"/>
<dbReference type="InterPro" id="IPR023786">
    <property type="entry name" value="3-HPP/3HCI_hydroxylase"/>
</dbReference>
<dbReference type="RefSeq" id="WP_114181926.1">
    <property type="nucleotide sequence ID" value="NZ_CP024904.1"/>
</dbReference>
<dbReference type="InterPro" id="IPR050631">
    <property type="entry name" value="PheA/TfdB_FAD_monoxygenase"/>
</dbReference>
<dbReference type="PRINTS" id="PR00420">
    <property type="entry name" value="RNGMNOXGNASE"/>
</dbReference>
<evidence type="ECO:0000256" key="6">
    <source>
        <dbReference type="HAMAP-Rule" id="MF_01652"/>
    </source>
</evidence>
<organism evidence="8 9">
    <name type="scientific">Burkholderia pyrrocinia</name>
    <name type="common">Pseudomonas pyrrocinia</name>
    <dbReference type="NCBI Taxonomy" id="60550"/>
    <lineage>
        <taxon>Bacteria</taxon>
        <taxon>Pseudomonadati</taxon>
        <taxon>Pseudomonadota</taxon>
        <taxon>Betaproteobacteria</taxon>
        <taxon>Burkholderiales</taxon>
        <taxon>Burkholderiaceae</taxon>
        <taxon>Burkholderia</taxon>
        <taxon>Burkholderia cepacia complex</taxon>
    </lineage>
</organism>
<evidence type="ECO:0000259" key="7">
    <source>
        <dbReference type="Pfam" id="PF01494"/>
    </source>
</evidence>